<dbReference type="OrthoDB" id="10342736at2759"/>
<protein>
    <submittedName>
        <fullName evidence="2">Hypp1875 protein</fullName>
    </submittedName>
</protein>
<dbReference type="Proteomes" id="UP000838412">
    <property type="component" value="Chromosome 3"/>
</dbReference>
<gene>
    <name evidence="2" type="primary">Hypp1875</name>
    <name evidence="2" type="ORF">BLAG_LOCUS15500</name>
</gene>
<reference evidence="2" key="1">
    <citation type="submission" date="2022-01" db="EMBL/GenBank/DDBJ databases">
        <authorList>
            <person name="Braso-Vives M."/>
        </authorList>
    </citation>
    <scope>NUCLEOTIDE SEQUENCE</scope>
</reference>
<sequence>MEDVWPSSLSWPSGSNSVYSSCQSSCVDITMSELRPREEPAMPAPSCGKPGLCNGLPDISECRESQSSSNPSSELTRQACIHQGNHLNHTPCTYTTLEFEIQDFPPGLNRNAKKKQVPLLLSPCMVVLSLLSFVISTLSLGMICFDSVYFIWLNHYYGYISELGEIDWIAGIKLSLMVEKLVGIDEIKAATRQGFQLTRKCRSFGMWSSEHQKMLAPKLFYNMTTYALVRKEKPCMDNCDIVFRFLYHQHPDNADKPNHLRFRLAYNVVERTECNNKVFYSNYTPVGEAVTDQAGSSRETHVGTMTLQFYPETCGASPIWDNTIKVVDT</sequence>
<keyword evidence="1" id="KW-0472">Membrane</keyword>
<keyword evidence="3" id="KW-1185">Reference proteome</keyword>
<dbReference type="AlphaFoldDB" id="A0A8J9ZLG7"/>
<evidence type="ECO:0000313" key="2">
    <source>
        <dbReference type="EMBL" id="CAH1257667.1"/>
    </source>
</evidence>
<evidence type="ECO:0000313" key="3">
    <source>
        <dbReference type="Proteomes" id="UP000838412"/>
    </source>
</evidence>
<accession>A0A8J9ZLG7</accession>
<dbReference type="EMBL" id="OV696688">
    <property type="protein sequence ID" value="CAH1257667.1"/>
    <property type="molecule type" value="Genomic_DNA"/>
</dbReference>
<name>A0A8J9ZLG7_BRALA</name>
<proteinExistence type="predicted"/>
<keyword evidence="1" id="KW-1133">Transmembrane helix</keyword>
<organism evidence="2 3">
    <name type="scientific">Branchiostoma lanceolatum</name>
    <name type="common">Common lancelet</name>
    <name type="synonym">Amphioxus lanceolatum</name>
    <dbReference type="NCBI Taxonomy" id="7740"/>
    <lineage>
        <taxon>Eukaryota</taxon>
        <taxon>Metazoa</taxon>
        <taxon>Chordata</taxon>
        <taxon>Cephalochordata</taxon>
        <taxon>Leptocardii</taxon>
        <taxon>Amphioxiformes</taxon>
        <taxon>Branchiostomatidae</taxon>
        <taxon>Branchiostoma</taxon>
    </lineage>
</organism>
<evidence type="ECO:0000256" key="1">
    <source>
        <dbReference type="SAM" id="Phobius"/>
    </source>
</evidence>
<keyword evidence="1" id="KW-0812">Transmembrane</keyword>
<feature type="transmembrane region" description="Helical" evidence="1">
    <location>
        <begin position="119"/>
        <end position="152"/>
    </location>
</feature>